<evidence type="ECO:0000313" key="10">
    <source>
        <dbReference type="Proteomes" id="UP000253752"/>
    </source>
</evidence>
<name>A0A369MR15_EGGLN</name>
<dbReference type="PANTHER" id="PTHR30055:SF151">
    <property type="entry name" value="TRANSCRIPTIONAL REGULATORY PROTEIN"/>
    <property type="match status" value="1"/>
</dbReference>
<dbReference type="GO" id="GO:0045892">
    <property type="term" value="P:negative regulation of DNA-templated transcription"/>
    <property type="evidence" value="ECO:0007669"/>
    <property type="project" value="InterPro"/>
</dbReference>
<evidence type="ECO:0000256" key="2">
    <source>
        <dbReference type="ARBA" id="ARBA00023125"/>
    </source>
</evidence>
<dbReference type="RefSeq" id="WP_009609474.1">
    <property type="nucleotide sequence ID" value="NZ_AP025575.1"/>
</dbReference>
<dbReference type="Proteomes" id="UP000253915">
    <property type="component" value="Unassembled WGS sequence"/>
</dbReference>
<accession>A0A369MR15</accession>
<gene>
    <name evidence="9" type="ORF">C1853_13600</name>
    <name evidence="8" type="ORF">C1872_13705</name>
    <name evidence="7" type="ORF">C1875_12185</name>
    <name evidence="6" type="ORF">GO726_13685</name>
</gene>
<dbReference type="Pfam" id="PF00440">
    <property type="entry name" value="TetR_N"/>
    <property type="match status" value="1"/>
</dbReference>
<evidence type="ECO:0000256" key="4">
    <source>
        <dbReference type="PROSITE-ProRule" id="PRU00335"/>
    </source>
</evidence>
<feature type="DNA-binding region" description="H-T-H motif" evidence="4">
    <location>
        <begin position="35"/>
        <end position="54"/>
    </location>
</feature>
<dbReference type="GO" id="GO:0046677">
    <property type="term" value="P:response to antibiotic"/>
    <property type="evidence" value="ECO:0007669"/>
    <property type="project" value="InterPro"/>
</dbReference>
<dbReference type="AlphaFoldDB" id="A0A369MR15"/>
<dbReference type="GO" id="GO:0003700">
    <property type="term" value="F:DNA-binding transcription factor activity"/>
    <property type="evidence" value="ECO:0007669"/>
    <property type="project" value="TreeGrafter"/>
</dbReference>
<dbReference type="InterPro" id="IPR003012">
    <property type="entry name" value="Tet_transcr_reg_TetR"/>
</dbReference>
<evidence type="ECO:0000313" key="9">
    <source>
        <dbReference type="EMBL" id="RDC34916.1"/>
    </source>
</evidence>
<protein>
    <submittedName>
        <fullName evidence="6">TetR family transcriptional regulator</fullName>
    </submittedName>
    <submittedName>
        <fullName evidence="8">TetR/AcrR family transcriptional regulator</fullName>
    </submittedName>
</protein>
<evidence type="ECO:0000313" key="7">
    <source>
        <dbReference type="EMBL" id="RDB68188.1"/>
    </source>
</evidence>
<dbReference type="PROSITE" id="PS50977">
    <property type="entry name" value="HTH_TETR_2"/>
    <property type="match status" value="1"/>
</dbReference>
<dbReference type="InterPro" id="IPR009057">
    <property type="entry name" value="Homeodomain-like_sf"/>
</dbReference>
<proteinExistence type="predicted"/>
<reference evidence="10 11" key="1">
    <citation type="journal article" date="2018" name="Elife">
        <title>Discovery and characterization of a prevalent human gut bacterial enzyme sufficient for the inactivation of a family of plant toxins.</title>
        <authorList>
            <person name="Koppel N."/>
            <person name="Bisanz J.E."/>
            <person name="Pandelia M.E."/>
            <person name="Turnbaugh P.J."/>
            <person name="Balskus E.P."/>
        </authorList>
    </citation>
    <scope>NUCLEOTIDE SEQUENCE [LARGE SCALE GENOMIC DNA]</scope>
    <source>
        <strain evidence="9 11">16A</strain>
        <strain evidence="8 10">MR1 #12</strain>
        <strain evidence="7 12">W1 BHI 6</strain>
    </source>
</reference>
<dbReference type="EMBL" id="PPTU01000023">
    <property type="protein sequence ID" value="RDB68188.1"/>
    <property type="molecule type" value="Genomic_DNA"/>
</dbReference>
<keyword evidence="3" id="KW-0804">Transcription</keyword>
<evidence type="ECO:0000313" key="12">
    <source>
        <dbReference type="Proteomes" id="UP000253970"/>
    </source>
</evidence>
<dbReference type="GeneID" id="69510098"/>
<sequence length="218" mass="24163">MDAETEKKRKSGLTRDVIVDTAYRMIDRDGMGAFTMRALGAELGVSAMAFYAHFSSREEVLVAVLTRFMETLDTDPVPGERWDDTLRRTMTSIHREYCAHPHMNDIDLDPNISYAGLAAHTEKIVSLHLDQGMPEPVLTKAWAMVDAFLTGFNGSAIAAQKRRLADEAAGGATRDMPVWQRIVDSAYSEESFANGVEMIIMGVRGLAAPDPCEWHTPK</sequence>
<dbReference type="InterPro" id="IPR036271">
    <property type="entry name" value="Tet_transcr_reg_TetR-rel_C_sf"/>
</dbReference>
<comment type="caution">
    <text evidence="8">The sequence shown here is derived from an EMBL/GenBank/DDBJ whole genome shotgun (WGS) entry which is preliminary data.</text>
</comment>
<evidence type="ECO:0000259" key="5">
    <source>
        <dbReference type="PROSITE" id="PS50977"/>
    </source>
</evidence>
<evidence type="ECO:0000256" key="1">
    <source>
        <dbReference type="ARBA" id="ARBA00023015"/>
    </source>
</evidence>
<dbReference type="InterPro" id="IPR050109">
    <property type="entry name" value="HTH-type_TetR-like_transc_reg"/>
</dbReference>
<dbReference type="Proteomes" id="UP000253752">
    <property type="component" value="Unassembled WGS sequence"/>
</dbReference>
<dbReference type="EMBL" id="PPUQ01000026">
    <property type="protein sequence ID" value="RDC34916.1"/>
    <property type="molecule type" value="Genomic_DNA"/>
</dbReference>
<dbReference type="PANTHER" id="PTHR30055">
    <property type="entry name" value="HTH-TYPE TRANSCRIPTIONAL REGULATOR RUTR"/>
    <property type="match status" value="1"/>
</dbReference>
<dbReference type="PRINTS" id="PR00400">
    <property type="entry name" value="TETREPRESSOR"/>
</dbReference>
<dbReference type="EMBL" id="PPTX01000026">
    <property type="protein sequence ID" value="RDB75760.1"/>
    <property type="molecule type" value="Genomic_DNA"/>
</dbReference>
<dbReference type="SUPFAM" id="SSF46689">
    <property type="entry name" value="Homeodomain-like"/>
    <property type="match status" value="1"/>
</dbReference>
<evidence type="ECO:0000313" key="8">
    <source>
        <dbReference type="EMBL" id="RDB75760.1"/>
    </source>
</evidence>
<evidence type="ECO:0000313" key="13">
    <source>
        <dbReference type="Proteomes" id="UP000436429"/>
    </source>
</evidence>
<dbReference type="GO" id="GO:0000976">
    <property type="term" value="F:transcription cis-regulatory region binding"/>
    <property type="evidence" value="ECO:0007669"/>
    <property type="project" value="TreeGrafter"/>
</dbReference>
<evidence type="ECO:0000256" key="3">
    <source>
        <dbReference type="ARBA" id="ARBA00023163"/>
    </source>
</evidence>
<reference evidence="6 13" key="2">
    <citation type="submission" date="2019-11" db="EMBL/GenBank/DDBJ databases">
        <title>Whole genome shotgun sequencing (WGS) data from Adlercreutzia equolifaciens ResAG-91, Eggerthella lenta MRI-F36, MRI-F37, MRI-F40, ResAG-49, ResAG-88, ResAG-121, ResAG-145, and Gordonibacter sp. ResAG-5, ResAG-26, ResAG-43, ResAG-50, ResAG-59.</title>
        <authorList>
            <person name="Stoll D.A."/>
            <person name="Danylec N."/>
            <person name="Franz C.M.A.P."/>
            <person name="Huch M."/>
        </authorList>
    </citation>
    <scope>NUCLEOTIDE SEQUENCE [LARGE SCALE GENOMIC DNA]</scope>
    <source>
        <strain evidence="6 13">ResAG-88</strain>
    </source>
</reference>
<evidence type="ECO:0000313" key="11">
    <source>
        <dbReference type="Proteomes" id="UP000253915"/>
    </source>
</evidence>
<dbReference type="PRINTS" id="PR00455">
    <property type="entry name" value="HTHTETR"/>
</dbReference>
<feature type="domain" description="HTH tetR-type" evidence="5">
    <location>
        <begin position="12"/>
        <end position="72"/>
    </location>
</feature>
<dbReference type="SUPFAM" id="SSF48498">
    <property type="entry name" value="Tetracyclin repressor-like, C-terminal domain"/>
    <property type="match status" value="1"/>
</dbReference>
<dbReference type="Gene3D" id="1.10.357.10">
    <property type="entry name" value="Tetracycline Repressor, domain 2"/>
    <property type="match status" value="1"/>
</dbReference>
<dbReference type="OMA" id="HALRPGY"/>
<dbReference type="Proteomes" id="UP000253970">
    <property type="component" value="Unassembled WGS sequence"/>
</dbReference>
<keyword evidence="2 4" id="KW-0238">DNA-binding</keyword>
<evidence type="ECO:0000313" key="6">
    <source>
        <dbReference type="EMBL" id="MVN34208.1"/>
    </source>
</evidence>
<keyword evidence="1" id="KW-0805">Transcription regulation</keyword>
<dbReference type="InterPro" id="IPR001647">
    <property type="entry name" value="HTH_TetR"/>
</dbReference>
<organism evidence="8 10">
    <name type="scientific">Eggerthella lenta</name>
    <name type="common">Eubacterium lentum</name>
    <dbReference type="NCBI Taxonomy" id="84112"/>
    <lineage>
        <taxon>Bacteria</taxon>
        <taxon>Bacillati</taxon>
        <taxon>Actinomycetota</taxon>
        <taxon>Coriobacteriia</taxon>
        <taxon>Eggerthellales</taxon>
        <taxon>Eggerthellaceae</taxon>
        <taxon>Eggerthella</taxon>
    </lineage>
</organism>
<dbReference type="Proteomes" id="UP000436429">
    <property type="component" value="Unassembled WGS sequence"/>
</dbReference>
<dbReference type="EMBL" id="WPOM01000042">
    <property type="protein sequence ID" value="MVN34208.1"/>
    <property type="molecule type" value="Genomic_DNA"/>
</dbReference>